<dbReference type="PANTHER" id="PTHR35149">
    <property type="entry name" value="SLL5132 PROTEIN"/>
    <property type="match status" value="1"/>
</dbReference>
<dbReference type="Proteomes" id="UP001339911">
    <property type="component" value="Unassembled WGS sequence"/>
</dbReference>
<dbReference type="InterPro" id="IPR011089">
    <property type="entry name" value="GmrSD_C"/>
</dbReference>
<dbReference type="EMBL" id="JAZGQL010000028">
    <property type="protein sequence ID" value="MEE6310784.1"/>
    <property type="molecule type" value="Genomic_DNA"/>
</dbReference>
<dbReference type="InterPro" id="IPR004919">
    <property type="entry name" value="GmrSD_N"/>
</dbReference>
<accession>A0ABU7SM49</accession>
<dbReference type="SUPFAM" id="SSF46767">
    <property type="entry name" value="Methylated DNA-protein cysteine methyltransferase, C-terminal domain"/>
    <property type="match status" value="1"/>
</dbReference>
<evidence type="ECO:0000259" key="2">
    <source>
        <dbReference type="Pfam" id="PF07510"/>
    </source>
</evidence>
<evidence type="ECO:0000259" key="1">
    <source>
        <dbReference type="Pfam" id="PF03235"/>
    </source>
</evidence>
<feature type="domain" description="GmrSD restriction endonucleases N-terminal" evidence="1">
    <location>
        <begin position="27"/>
        <end position="242"/>
    </location>
</feature>
<evidence type="ECO:0000313" key="4">
    <source>
        <dbReference type="Proteomes" id="UP001339911"/>
    </source>
</evidence>
<sequence length="707" mass="79291">MARALGVHVTAVPFLGDQLKANETTVRNLLQGEKQYVVPLYQRRYSWKRRDLAQLWADVMRVAEVGDNATHFLGSVVLAPSPTNTPTGIQSWLVVDGQQRLTTLSILLCAIRDHVHESDQQLAAKIDDMYLFNKYASRMERYTLLPTKADRAAWLALVERKPGAGGEDRIGEAYRFFRAALVQADDPDDDHDLIRIEQAVAARLSLVEIAAHPDDNVHRIFESLNYTGQPLTQADLLRNYLFMRLPARGDHVYEWQWLPLQELLTDKQLEALVWLDLVLRGDDRATQEAIYHSQQQRLSQLPDEAAIEGWIVDLHHKARLFHMILTPRTVAEPHLRRALDRLDRWGAAVVHPIALHVLLAHEAGRLSATEAAGALRVVESYLIRRMIAGIASTNTNRVLMSLVKDLGEQVPSAKAITRALSGVRKKFPTDQHIRDAVLVNSFYWLGRGPQRSYVLRCVEEDYGHKEPIDFDTAQLTIEHVLPQSLTDEWREMLRPGLQDGETVEELHSSLVHTLGNLSLTAYNPKLANDAFVVKQKILRDSGLAMNREIADALRWGRAEILARGRALADRIIRIWPGPDESAAAVPASPRWSLMNQALASIPAGRWTSYSDVAEVVGVFHRSVASRLASVQVPNAHRVLKIDGAISAEFRWPDPERRDDPRTVLEAEGVRFDDADRAAAEQRMTASELAREVGLDAIGDGEAESGDS</sequence>
<dbReference type="Pfam" id="PF07510">
    <property type="entry name" value="GmrSD_C"/>
    <property type="match status" value="1"/>
</dbReference>
<keyword evidence="4" id="KW-1185">Reference proteome</keyword>
<protein>
    <submittedName>
        <fullName evidence="3">DUF262 domain-containing protein</fullName>
    </submittedName>
</protein>
<dbReference type="Pfam" id="PF03235">
    <property type="entry name" value="GmrSD_N"/>
    <property type="match status" value="1"/>
</dbReference>
<dbReference type="PANTHER" id="PTHR35149:SF2">
    <property type="entry name" value="DUF262 DOMAIN-CONTAINING PROTEIN"/>
    <property type="match status" value="1"/>
</dbReference>
<dbReference type="Gene3D" id="1.10.10.10">
    <property type="entry name" value="Winged helix-like DNA-binding domain superfamily/Winged helix DNA-binding domain"/>
    <property type="match status" value="1"/>
</dbReference>
<evidence type="ECO:0000313" key="3">
    <source>
        <dbReference type="EMBL" id="MEE6310784.1"/>
    </source>
</evidence>
<organism evidence="3 4">
    <name type="scientific">Plantactinospora veratri</name>
    <dbReference type="NCBI Taxonomy" id="1436122"/>
    <lineage>
        <taxon>Bacteria</taxon>
        <taxon>Bacillati</taxon>
        <taxon>Actinomycetota</taxon>
        <taxon>Actinomycetes</taxon>
        <taxon>Micromonosporales</taxon>
        <taxon>Micromonosporaceae</taxon>
        <taxon>Plantactinospora</taxon>
    </lineage>
</organism>
<gene>
    <name evidence="3" type="ORF">V1634_28480</name>
</gene>
<reference evidence="3 4" key="1">
    <citation type="submission" date="2024-01" db="EMBL/GenBank/DDBJ databases">
        <title>Genome insights into Plantactinospora veratri sp. nov.</title>
        <authorList>
            <person name="Wang L."/>
        </authorList>
    </citation>
    <scope>NUCLEOTIDE SEQUENCE [LARGE SCALE GENOMIC DNA]</scope>
    <source>
        <strain evidence="3 4">NEAU-FHS4</strain>
    </source>
</reference>
<proteinExistence type="predicted"/>
<dbReference type="InterPro" id="IPR036217">
    <property type="entry name" value="MethylDNA_cys_MeTrfase_DNAb"/>
</dbReference>
<comment type="caution">
    <text evidence="3">The sequence shown here is derived from an EMBL/GenBank/DDBJ whole genome shotgun (WGS) entry which is preliminary data.</text>
</comment>
<name>A0ABU7SM49_9ACTN</name>
<feature type="domain" description="GmrSD restriction endonucleases C-terminal" evidence="2">
    <location>
        <begin position="428"/>
        <end position="569"/>
    </location>
</feature>
<dbReference type="InterPro" id="IPR036388">
    <property type="entry name" value="WH-like_DNA-bd_sf"/>
</dbReference>
<dbReference type="RefSeq" id="WP_331210808.1">
    <property type="nucleotide sequence ID" value="NZ_JAZGQL010000028.1"/>
</dbReference>